<dbReference type="STRING" id="859194.MHF_0324"/>
<dbReference type="EMBL" id="CP002808">
    <property type="protein sequence ID" value="AEG72603.1"/>
    <property type="molecule type" value="Genomic_DNA"/>
</dbReference>
<organism evidence="1 2">
    <name type="scientific">Mycoplasma haemofelis (strain Ohio2)</name>
    <dbReference type="NCBI Taxonomy" id="859194"/>
    <lineage>
        <taxon>Bacteria</taxon>
        <taxon>Bacillati</taxon>
        <taxon>Mycoplasmatota</taxon>
        <taxon>Mollicutes</taxon>
        <taxon>Mycoplasmataceae</taxon>
        <taxon>Mycoplasma</taxon>
    </lineage>
</organism>
<gene>
    <name evidence="1" type="ordered locus">MHF_0324</name>
</gene>
<sequence>MSVSLSSKLALGSLAGGSAIGGGILVGSKYLGEDSKKSVLSALLKEKNPEKRLISKADSSSGAFWKAAWKNYLTSSSNSWSLNIEGVKKDGTDTPPSSFVDKCVEKSGELVENEKDPLYSQVLSYCTRDTLIKDLVTENASKRFLDVASGKDTSQWKASWDSYKSKNENKTTGKDKWNLTDWQEKQGQNDVPESFKSKCTEKSSINAYSGSSLVEDYGFVLDWCTTNA</sequence>
<dbReference type="Proteomes" id="UP000007952">
    <property type="component" value="Chromosome"/>
</dbReference>
<reference key="2">
    <citation type="submission" date="2011-05" db="EMBL/GenBank/DDBJ databases">
        <title>The Genome of Mycoplasma haemofelis Strain Ohio2, a pathogenic hemoplasma of the cat.</title>
        <authorList>
            <person name="Santos A.P."/>
            <person name="Guimaraes A.M.S."/>
            <person name="SanMiguel P.J."/>
            <person name="Martin S.W."/>
            <person name="Messick J.B."/>
        </authorList>
    </citation>
    <scope>NUCLEOTIDE SEQUENCE</scope>
    <source>
        <strain>Ohio2</strain>
    </source>
</reference>
<protein>
    <submittedName>
        <fullName evidence="1">Uncharacterized protein</fullName>
    </submittedName>
</protein>
<dbReference type="KEGG" id="mhf:MHF_0324"/>
<evidence type="ECO:0000313" key="2">
    <source>
        <dbReference type="Proteomes" id="UP000007952"/>
    </source>
</evidence>
<dbReference type="BioCyc" id="MHAE859194:G1GR7-320-MONOMER"/>
<name>F6FGT0_MYCHI</name>
<proteinExistence type="predicted"/>
<evidence type="ECO:0000313" key="1">
    <source>
        <dbReference type="EMBL" id="AEG72603.1"/>
    </source>
</evidence>
<dbReference type="HOGENOM" id="CLU_098620_0_0_14"/>
<reference evidence="1 2" key="1">
    <citation type="journal article" date="2011" name="J. Bacteriol.">
        <title>Complete genome sequences of two hemotropic Mycoplasmas, Mycoplasma haemofelis strain Ohio2 and Mycoplasma suis strain Illinois.</title>
        <authorList>
            <person name="Messick J.B."/>
            <person name="Santos A.P."/>
            <person name="Guimaraes A.M."/>
        </authorList>
    </citation>
    <scope>NUCLEOTIDE SEQUENCE [LARGE SCALE GENOMIC DNA]</scope>
    <source>
        <strain evidence="1 2">Ohio2</strain>
    </source>
</reference>
<accession>F6FGT0</accession>
<dbReference type="AlphaFoldDB" id="F6FGT0"/>